<keyword evidence="2" id="KW-1133">Transmembrane helix</keyword>
<dbReference type="InterPro" id="IPR052944">
    <property type="entry name" value="Sporulation_related"/>
</dbReference>
<proteinExistence type="predicted"/>
<evidence type="ECO:0000313" key="4">
    <source>
        <dbReference type="EMBL" id="MEY8000717.1"/>
    </source>
</evidence>
<protein>
    <submittedName>
        <fullName evidence="4">DUF4367 domain-containing protein</fullName>
    </submittedName>
</protein>
<dbReference type="PANTHER" id="PTHR37507">
    <property type="entry name" value="SPORULATION PROTEIN YDCC"/>
    <property type="match status" value="1"/>
</dbReference>
<evidence type="ECO:0000259" key="3">
    <source>
        <dbReference type="Pfam" id="PF14285"/>
    </source>
</evidence>
<reference evidence="4 5" key="1">
    <citation type="submission" date="2024-08" db="EMBL/GenBank/DDBJ databases">
        <title>Clostridium lapicellarii sp. nov., and Clostridium renhuaiense sp. nov., two species isolated from the mud in a fermentation cellar used for producing sauce-flavour Chinese liquors.</title>
        <authorList>
            <person name="Yang F."/>
            <person name="Wang H."/>
            <person name="Chen L.Q."/>
            <person name="Zhou N."/>
            <person name="Lu J.J."/>
            <person name="Pu X.X."/>
            <person name="Wan B."/>
            <person name="Wang L."/>
            <person name="Liu S.J."/>
        </authorList>
    </citation>
    <scope>NUCLEOTIDE SEQUENCE [LARGE SCALE GENOMIC DNA]</scope>
    <source>
        <strain evidence="4 5">MT-5</strain>
    </source>
</reference>
<comment type="caution">
    <text evidence="4">The sequence shown here is derived from an EMBL/GenBank/DDBJ whole genome shotgun (WGS) entry which is preliminary data.</text>
</comment>
<accession>A0ABV4BRM1</accession>
<dbReference type="Proteomes" id="UP001564657">
    <property type="component" value="Unassembled WGS sequence"/>
</dbReference>
<keyword evidence="2" id="KW-0472">Membrane</keyword>
<evidence type="ECO:0000256" key="1">
    <source>
        <dbReference type="SAM" id="MobiDB-lite"/>
    </source>
</evidence>
<evidence type="ECO:0000256" key="2">
    <source>
        <dbReference type="SAM" id="Phobius"/>
    </source>
</evidence>
<feature type="transmembrane region" description="Helical" evidence="2">
    <location>
        <begin position="41"/>
        <end position="61"/>
    </location>
</feature>
<gene>
    <name evidence="4" type="ORF">AB8U03_10995</name>
</gene>
<dbReference type="PANTHER" id="PTHR37507:SF2">
    <property type="entry name" value="SPORULATION PROTEIN YDCC"/>
    <property type="match status" value="1"/>
</dbReference>
<dbReference type="InterPro" id="IPR025377">
    <property type="entry name" value="DUF4367"/>
</dbReference>
<evidence type="ECO:0000313" key="5">
    <source>
        <dbReference type="Proteomes" id="UP001564657"/>
    </source>
</evidence>
<dbReference type="Pfam" id="PF14285">
    <property type="entry name" value="DUF4367"/>
    <property type="match status" value="1"/>
</dbReference>
<dbReference type="RefSeq" id="WP_369704604.1">
    <property type="nucleotide sequence ID" value="NZ_JBGEWD010000009.1"/>
</dbReference>
<organism evidence="4 5">
    <name type="scientific">Clostridium moutaii</name>
    <dbReference type="NCBI Taxonomy" id="3240932"/>
    <lineage>
        <taxon>Bacteria</taxon>
        <taxon>Bacillati</taxon>
        <taxon>Bacillota</taxon>
        <taxon>Clostridia</taxon>
        <taxon>Eubacteriales</taxon>
        <taxon>Clostridiaceae</taxon>
        <taxon>Clostridium</taxon>
    </lineage>
</organism>
<keyword evidence="5" id="KW-1185">Reference proteome</keyword>
<feature type="domain" description="DUF4367" evidence="3">
    <location>
        <begin position="209"/>
        <end position="306"/>
    </location>
</feature>
<feature type="compositionally biased region" description="Polar residues" evidence="1">
    <location>
        <begin position="122"/>
        <end position="131"/>
    </location>
</feature>
<name>A0ABV4BRM1_9CLOT</name>
<sequence length="307" mass="34530">MKDNINNLKEIVDSALDDIYVTEELKNKTFIKCKNKNLKPLFIKGLSIATVTFTILGYYYFYAKNNTVAETSIKTLNKLIKVPIHNNYAPLPAKKNNINSIDNKIHPNDKIANSKSDFNTKDNYNSSSVNASEPPVSISPNKSEVKDTNIESKSQSFIINNKISKENDTSNISISPSLNEKIFELNLKPSNMLDLATVQNYFGSNVSLPSYVPEGFKLDSMVVPQNAEEEKIIDIKYTNADDKYFNLIQSKKLSPNISGEKIDINETTGYISTEDIIKITWIKNNIQYTLYGNISKDSIISIAKSIN</sequence>
<dbReference type="EMBL" id="JBGEWD010000009">
    <property type="protein sequence ID" value="MEY8000717.1"/>
    <property type="molecule type" value="Genomic_DNA"/>
</dbReference>
<keyword evidence="2" id="KW-0812">Transmembrane</keyword>
<feature type="region of interest" description="Disordered" evidence="1">
    <location>
        <begin position="122"/>
        <end position="148"/>
    </location>
</feature>